<comment type="caution">
    <text evidence="2">The sequence shown here is derived from an EMBL/GenBank/DDBJ whole genome shotgun (WGS) entry which is preliminary data.</text>
</comment>
<protein>
    <submittedName>
        <fullName evidence="2">Uncharacterized protein</fullName>
    </submittedName>
</protein>
<evidence type="ECO:0000313" key="3">
    <source>
        <dbReference type="Proteomes" id="UP001363622"/>
    </source>
</evidence>
<dbReference type="Proteomes" id="UP001363622">
    <property type="component" value="Unassembled WGS sequence"/>
</dbReference>
<keyword evidence="3" id="KW-1185">Reference proteome</keyword>
<feature type="signal peptide" evidence="1">
    <location>
        <begin position="1"/>
        <end position="22"/>
    </location>
</feature>
<sequence>MVRRAWVLLLLLLSSWMTLVAAATGRSQLLLGPAGRLLRPAEAVLRTYFWRRREICRSIRDRLEIKRQGWVSSAQTNGSFETAGLEEPIRSDRVGYEAVKMEQMTRS</sequence>
<feature type="chain" id="PRO_5046734175" evidence="1">
    <location>
        <begin position="23"/>
        <end position="107"/>
    </location>
</feature>
<proteinExistence type="predicted"/>
<evidence type="ECO:0000313" key="2">
    <source>
        <dbReference type="EMBL" id="KAK7523561.1"/>
    </source>
</evidence>
<keyword evidence="1" id="KW-0732">Signal</keyword>
<reference evidence="2 3" key="1">
    <citation type="submission" date="2024-04" db="EMBL/GenBank/DDBJ databases">
        <title>Phyllosticta paracitricarpa is synonymous to the EU quarantine fungus P. citricarpa based on phylogenomic analyses.</title>
        <authorList>
            <consortium name="Lawrence Berkeley National Laboratory"/>
            <person name="Van Ingen-Buijs V.A."/>
            <person name="Van Westerhoven A.C."/>
            <person name="Haridas S."/>
            <person name="Skiadas P."/>
            <person name="Martin F."/>
            <person name="Groenewald J.Z."/>
            <person name="Crous P.W."/>
            <person name="Seidl M.F."/>
        </authorList>
    </citation>
    <scope>NUCLEOTIDE SEQUENCE [LARGE SCALE GENOMIC DNA]</scope>
    <source>
        <strain evidence="2 3">CBS 123371</strain>
    </source>
</reference>
<evidence type="ECO:0000256" key="1">
    <source>
        <dbReference type="SAM" id="SignalP"/>
    </source>
</evidence>
<name>A0ABR1KZ01_9PEZI</name>
<accession>A0ABR1KZ01</accession>
<dbReference type="EMBL" id="JBBPHU010000001">
    <property type="protein sequence ID" value="KAK7523561.1"/>
    <property type="molecule type" value="Genomic_DNA"/>
</dbReference>
<organism evidence="2 3">
    <name type="scientific">Phyllosticta citriasiana</name>
    <dbReference type="NCBI Taxonomy" id="595635"/>
    <lineage>
        <taxon>Eukaryota</taxon>
        <taxon>Fungi</taxon>
        <taxon>Dikarya</taxon>
        <taxon>Ascomycota</taxon>
        <taxon>Pezizomycotina</taxon>
        <taxon>Dothideomycetes</taxon>
        <taxon>Dothideomycetes incertae sedis</taxon>
        <taxon>Botryosphaeriales</taxon>
        <taxon>Phyllostictaceae</taxon>
        <taxon>Phyllosticta</taxon>
    </lineage>
</organism>
<gene>
    <name evidence="2" type="ORF">IWZ03DRAFT_355941</name>
</gene>